<accession>C1GYI2</accession>
<dbReference type="Proteomes" id="UP000002059">
    <property type="component" value="Partially assembled WGS sequence"/>
</dbReference>
<dbReference type="GO" id="GO:0005737">
    <property type="term" value="C:cytoplasm"/>
    <property type="evidence" value="ECO:0007669"/>
    <property type="project" value="TreeGrafter"/>
</dbReference>
<evidence type="ECO:0000256" key="2">
    <source>
        <dbReference type="PROSITE-ProRule" id="PRU00176"/>
    </source>
</evidence>
<dbReference type="PANTHER" id="PTHR23236">
    <property type="entry name" value="EUKARYOTIC TRANSLATION INITIATION FACTOR 4B/4H"/>
    <property type="match status" value="1"/>
</dbReference>
<dbReference type="HOGENOM" id="CLU_012062_23_3_1"/>
<feature type="region of interest" description="Disordered" evidence="4">
    <location>
        <begin position="49"/>
        <end position="71"/>
    </location>
</feature>
<dbReference type="SMART" id="SM00360">
    <property type="entry name" value="RRM"/>
    <property type="match status" value="1"/>
</dbReference>
<reference evidence="6 7" key="1">
    <citation type="journal article" date="2011" name="PLoS Genet.">
        <title>Comparative genomic analysis of human fungal pathogens causing paracoccidioidomycosis.</title>
        <authorList>
            <person name="Desjardins C.A."/>
            <person name="Champion M.D."/>
            <person name="Holder J.W."/>
            <person name="Muszewska A."/>
            <person name="Goldberg J."/>
            <person name="Bailao A.M."/>
            <person name="Brigido M.M."/>
            <person name="Ferreira M.E."/>
            <person name="Garcia A.M."/>
            <person name="Grynberg M."/>
            <person name="Gujja S."/>
            <person name="Heiman D.I."/>
            <person name="Henn M.R."/>
            <person name="Kodira C.D."/>
            <person name="Leon-Narvaez H."/>
            <person name="Longo L.V."/>
            <person name="Ma L.J."/>
            <person name="Malavazi I."/>
            <person name="Matsuo A.L."/>
            <person name="Morais F.V."/>
            <person name="Pereira M."/>
            <person name="Rodriguez-Brito S."/>
            <person name="Sakthikumar S."/>
            <person name="Salem-Izacc S.M."/>
            <person name="Sykes S.M."/>
            <person name="Teixeira M.M."/>
            <person name="Vallejo M.C."/>
            <person name="Walter M.E."/>
            <person name="Yandava C."/>
            <person name="Young S."/>
            <person name="Zeng Q."/>
            <person name="Zucker J."/>
            <person name="Felipe M.S."/>
            <person name="Goldman G.H."/>
            <person name="Haas B.J."/>
            <person name="McEwen J.G."/>
            <person name="Nino-Vega G."/>
            <person name="Puccia R."/>
            <person name="San-Blas G."/>
            <person name="Soares C.M."/>
            <person name="Birren B.W."/>
            <person name="Cuomo C.A."/>
        </authorList>
    </citation>
    <scope>NUCLEOTIDE SEQUENCE [LARGE SCALE GENOMIC DNA]</scope>
    <source>
        <strain evidence="7">ATCC MYA-826 / Pb01</strain>
    </source>
</reference>
<dbReference type="OrthoDB" id="4726at2759"/>
<dbReference type="eggNOG" id="KOG4209">
    <property type="taxonomic scope" value="Eukaryota"/>
</dbReference>
<dbReference type="GO" id="GO:0008143">
    <property type="term" value="F:poly(A) binding"/>
    <property type="evidence" value="ECO:0007669"/>
    <property type="project" value="TreeGrafter"/>
</dbReference>
<keyword evidence="3" id="KW-0175">Coiled coil</keyword>
<dbReference type="VEuPathDB" id="FungiDB:PAAG_03136"/>
<evidence type="ECO:0000313" key="6">
    <source>
        <dbReference type="EMBL" id="EEH41573.2"/>
    </source>
</evidence>
<dbReference type="EMBL" id="KN293999">
    <property type="protein sequence ID" value="EEH41573.2"/>
    <property type="molecule type" value="Genomic_DNA"/>
</dbReference>
<organism evidence="6 7">
    <name type="scientific">Paracoccidioides lutzii (strain ATCC MYA-826 / Pb01)</name>
    <name type="common">Paracoccidioides brasiliensis</name>
    <dbReference type="NCBI Taxonomy" id="502779"/>
    <lineage>
        <taxon>Eukaryota</taxon>
        <taxon>Fungi</taxon>
        <taxon>Dikarya</taxon>
        <taxon>Ascomycota</taxon>
        <taxon>Pezizomycotina</taxon>
        <taxon>Eurotiomycetes</taxon>
        <taxon>Eurotiomycetidae</taxon>
        <taxon>Onygenales</taxon>
        <taxon>Ajellomycetaceae</taxon>
        <taxon>Paracoccidioides</taxon>
    </lineage>
</organism>
<dbReference type="Gene3D" id="3.30.70.330">
    <property type="match status" value="1"/>
</dbReference>
<dbReference type="InterPro" id="IPR000504">
    <property type="entry name" value="RRM_dom"/>
</dbReference>
<dbReference type="Pfam" id="PF00076">
    <property type="entry name" value="RRM_1"/>
    <property type="match status" value="1"/>
</dbReference>
<sequence>MADAGGITDERLETHEKPGDEEVCLLSIYPATNAYHIPPQTPPNFPCYAPRPSLPSSPKGTNDLPQNHPFRGLTPQIQEEIAAMKKRVAEMESEAAKLREMQASLDQQSESLREDKEDIDARSIFVGNVDYGASPEEIQAHFQSCGSINRVTILLDKFTGHPKGYAYVEFTEPSLVAQALVLNESVFRGRNLKVVPKRTNLPGMARGRGRGRGGIGRGFGRGGFLPRGVYRGGYRGRGRGYAPY</sequence>
<feature type="coiled-coil region" evidence="3">
    <location>
        <begin position="74"/>
        <end position="118"/>
    </location>
</feature>
<dbReference type="AlphaFoldDB" id="C1GYI2"/>
<keyword evidence="7" id="KW-1185">Reference proteome</keyword>
<protein>
    <recommendedName>
        <fullName evidence="5">RRM domain-containing protein</fullName>
    </recommendedName>
</protein>
<dbReference type="KEGG" id="pbl:PAAG_03136"/>
<evidence type="ECO:0000256" key="4">
    <source>
        <dbReference type="SAM" id="MobiDB-lite"/>
    </source>
</evidence>
<dbReference type="PROSITE" id="PS50102">
    <property type="entry name" value="RRM"/>
    <property type="match status" value="1"/>
</dbReference>
<evidence type="ECO:0000256" key="1">
    <source>
        <dbReference type="ARBA" id="ARBA00022884"/>
    </source>
</evidence>
<dbReference type="PANTHER" id="PTHR23236:SF12">
    <property type="entry name" value="EUKARYOTIC INITIATION FACTOR 4B-RELATED"/>
    <property type="match status" value="1"/>
</dbReference>
<evidence type="ECO:0000313" key="7">
    <source>
        <dbReference type="Proteomes" id="UP000002059"/>
    </source>
</evidence>
<dbReference type="GeneID" id="9098021"/>
<keyword evidence="1 2" id="KW-0694">RNA-binding</keyword>
<gene>
    <name evidence="6" type="ORF">PAAG_03136</name>
</gene>
<dbReference type="SUPFAM" id="SSF54928">
    <property type="entry name" value="RNA-binding domain, RBD"/>
    <property type="match status" value="1"/>
</dbReference>
<feature type="compositionally biased region" description="Polar residues" evidence="4">
    <location>
        <begin position="54"/>
        <end position="65"/>
    </location>
</feature>
<dbReference type="RefSeq" id="XP_015702068.1">
    <property type="nucleotide sequence ID" value="XM_015844862.1"/>
</dbReference>
<dbReference type="STRING" id="502779.C1GYI2"/>
<dbReference type="OMA" id="HFKSCGS"/>
<feature type="domain" description="RRM" evidence="5">
    <location>
        <begin position="122"/>
        <end position="199"/>
    </location>
</feature>
<dbReference type="CDD" id="cd12306">
    <property type="entry name" value="RRM_II_PABPs"/>
    <property type="match status" value="1"/>
</dbReference>
<dbReference type="InterPro" id="IPR012677">
    <property type="entry name" value="Nucleotide-bd_a/b_plait_sf"/>
</dbReference>
<proteinExistence type="predicted"/>
<evidence type="ECO:0000259" key="5">
    <source>
        <dbReference type="PROSITE" id="PS50102"/>
    </source>
</evidence>
<dbReference type="InterPro" id="IPR035979">
    <property type="entry name" value="RBD_domain_sf"/>
</dbReference>
<evidence type="ECO:0000256" key="3">
    <source>
        <dbReference type="SAM" id="Coils"/>
    </source>
</evidence>
<name>C1GYI2_PARBA</name>